<organism evidence="1 2">
    <name type="scientific">Nocardia seriolae</name>
    <dbReference type="NCBI Taxonomy" id="37332"/>
    <lineage>
        <taxon>Bacteria</taxon>
        <taxon>Bacillati</taxon>
        <taxon>Actinomycetota</taxon>
        <taxon>Actinomycetes</taxon>
        <taxon>Mycobacteriales</taxon>
        <taxon>Nocardiaceae</taxon>
        <taxon>Nocardia</taxon>
    </lineage>
</organism>
<proteinExistence type="predicted"/>
<reference evidence="2" key="1">
    <citation type="submission" date="2015-07" db="EMBL/GenBank/DDBJ databases">
        <title>Nocardia seriolae U-1 whole genome shotgun sequence.</title>
        <authorList>
            <person name="Imajoh M."/>
            <person name="Fukumoto Y."/>
            <person name="Sukeda M."/>
            <person name="Yamane J."/>
            <person name="Yamasaki K."/>
            <person name="Shimizu M."/>
            <person name="Ohnishi K."/>
            <person name="Oshima S."/>
        </authorList>
    </citation>
    <scope>NUCLEOTIDE SEQUENCE [LARGE SCALE GENOMIC DNA]</scope>
    <source>
        <strain evidence="2">U-1</strain>
    </source>
</reference>
<gene>
    <name evidence="1" type="ORF">NSK11_contig00065-0008</name>
</gene>
<accession>A0ABC9YX83</accession>
<dbReference type="EMBL" id="BBYQ01000065">
    <property type="protein sequence ID" value="GAP29826.1"/>
    <property type="molecule type" value="Genomic_DNA"/>
</dbReference>
<evidence type="ECO:0000313" key="2">
    <source>
        <dbReference type="Proteomes" id="UP000037179"/>
    </source>
</evidence>
<evidence type="ECO:0000313" key="1">
    <source>
        <dbReference type="EMBL" id="GAP29826.1"/>
    </source>
</evidence>
<dbReference type="Proteomes" id="UP000037179">
    <property type="component" value="Unassembled WGS sequence"/>
</dbReference>
<reference evidence="1 2" key="2">
    <citation type="journal article" date="2016" name="Genome Announc.">
        <title>Draft Genome Sequence of Erythromycin- and Oxytetracycline-Sensitive Nocardia seriolae Strain U-1 (NBRC 110359).</title>
        <authorList>
            <person name="Imajoh M."/>
            <person name="Sukeda M."/>
            <person name="Shimizu M."/>
            <person name="Yamane J."/>
            <person name="Ohnishi K."/>
            <person name="Oshima S."/>
        </authorList>
    </citation>
    <scope>NUCLEOTIDE SEQUENCE [LARGE SCALE GENOMIC DNA]</scope>
    <source>
        <strain evidence="1 2">U-1</strain>
    </source>
</reference>
<protein>
    <submittedName>
        <fullName evidence="1">Uncharacterized protein</fullName>
    </submittedName>
</protein>
<sequence>MVVLSRIGEDGWIQDDVRAWLGQRGIDWNPFTVEEARFDTYCTRDPSTVARTFSVLESALRRLGLS</sequence>
<keyword evidence="2" id="KW-1185">Reference proteome</keyword>
<comment type="caution">
    <text evidence="1">The sequence shown here is derived from an EMBL/GenBank/DDBJ whole genome shotgun (WGS) entry which is preliminary data.</text>
</comment>
<name>A0ABC9YX83_9NOCA</name>
<dbReference type="AlphaFoldDB" id="A0ABC9YX83"/>